<keyword evidence="4 8" id="KW-0479">Metal-binding</keyword>
<dbReference type="PRINTS" id="PR00385">
    <property type="entry name" value="P450"/>
</dbReference>
<evidence type="ECO:0000256" key="4">
    <source>
        <dbReference type="ARBA" id="ARBA00022723"/>
    </source>
</evidence>
<comment type="similarity">
    <text evidence="2 9">Belongs to the cytochrome P450 family.</text>
</comment>
<dbReference type="EMBL" id="MNAD01000785">
    <property type="protein sequence ID" value="OJT10369.1"/>
    <property type="molecule type" value="Genomic_DNA"/>
</dbReference>
<dbReference type="PROSITE" id="PS00086">
    <property type="entry name" value="CYTOCHROME_P450"/>
    <property type="match status" value="1"/>
</dbReference>
<comment type="cofactor">
    <cofactor evidence="1 8">
        <name>heme</name>
        <dbReference type="ChEBI" id="CHEBI:30413"/>
    </cofactor>
</comment>
<gene>
    <name evidence="11" type="ORF">TRAPUB_13128</name>
</gene>
<reference evidence="11 12" key="1">
    <citation type="submission" date="2016-10" db="EMBL/GenBank/DDBJ databases">
        <title>Genome sequence of the basidiomycete white-rot fungus Trametes pubescens.</title>
        <authorList>
            <person name="Makela M.R."/>
            <person name="Granchi Z."/>
            <person name="Peng M."/>
            <person name="De Vries R.P."/>
            <person name="Grigoriev I."/>
            <person name="Riley R."/>
            <person name="Hilden K."/>
        </authorList>
    </citation>
    <scope>NUCLEOTIDE SEQUENCE [LARGE SCALE GENOMIC DNA]</scope>
    <source>
        <strain evidence="11 12">FBCC735</strain>
    </source>
</reference>
<dbReference type="PANTHER" id="PTHR24287">
    <property type="entry name" value="P450, PUTATIVE (EUROFUNG)-RELATED"/>
    <property type="match status" value="1"/>
</dbReference>
<evidence type="ECO:0000313" key="11">
    <source>
        <dbReference type="EMBL" id="OJT10369.1"/>
    </source>
</evidence>
<name>A0A1M2VRX6_TRAPU</name>
<keyword evidence="12" id="KW-1185">Reference proteome</keyword>
<comment type="caution">
    <text evidence="11">The sequence shown here is derived from an EMBL/GenBank/DDBJ whole genome shotgun (WGS) entry which is preliminary data.</text>
</comment>
<dbReference type="GO" id="GO:0016705">
    <property type="term" value="F:oxidoreductase activity, acting on paired donors, with incorporation or reduction of molecular oxygen"/>
    <property type="evidence" value="ECO:0007669"/>
    <property type="project" value="InterPro"/>
</dbReference>
<dbReference type="Pfam" id="PF00067">
    <property type="entry name" value="p450"/>
    <property type="match status" value="1"/>
</dbReference>
<keyword evidence="10" id="KW-0472">Membrane</keyword>
<dbReference type="InterPro" id="IPR001128">
    <property type="entry name" value="Cyt_P450"/>
</dbReference>
<dbReference type="InterPro" id="IPR017972">
    <property type="entry name" value="Cyt_P450_CS"/>
</dbReference>
<dbReference type="PANTHER" id="PTHR24287:SF1">
    <property type="entry name" value="P450, PUTATIVE (EUROFUNG)-RELATED"/>
    <property type="match status" value="1"/>
</dbReference>
<keyword evidence="10" id="KW-1133">Transmembrane helix</keyword>
<dbReference type="PRINTS" id="PR00463">
    <property type="entry name" value="EP450I"/>
</dbReference>
<evidence type="ECO:0000256" key="10">
    <source>
        <dbReference type="SAM" id="Phobius"/>
    </source>
</evidence>
<feature type="binding site" description="axial binding residue" evidence="8">
    <location>
        <position position="480"/>
    </location>
    <ligand>
        <name>heme</name>
        <dbReference type="ChEBI" id="CHEBI:30413"/>
    </ligand>
    <ligandPart>
        <name>Fe</name>
        <dbReference type="ChEBI" id="CHEBI:18248"/>
    </ligandPart>
</feature>
<dbReference type="GO" id="GO:0004497">
    <property type="term" value="F:monooxygenase activity"/>
    <property type="evidence" value="ECO:0007669"/>
    <property type="project" value="UniProtKB-KW"/>
</dbReference>
<evidence type="ECO:0000256" key="1">
    <source>
        <dbReference type="ARBA" id="ARBA00001971"/>
    </source>
</evidence>
<evidence type="ECO:0000256" key="9">
    <source>
        <dbReference type="RuleBase" id="RU000461"/>
    </source>
</evidence>
<evidence type="ECO:0000256" key="3">
    <source>
        <dbReference type="ARBA" id="ARBA00022617"/>
    </source>
</evidence>
<dbReference type="InterPro" id="IPR047146">
    <property type="entry name" value="Cyt_P450_E_CYP52_fungi"/>
</dbReference>
<evidence type="ECO:0000256" key="7">
    <source>
        <dbReference type="ARBA" id="ARBA00023033"/>
    </source>
</evidence>
<dbReference type="OMA" id="VMQTYAI"/>
<keyword evidence="5 9" id="KW-0560">Oxidoreductase</keyword>
<dbReference type="GO" id="GO:0020037">
    <property type="term" value="F:heme binding"/>
    <property type="evidence" value="ECO:0007669"/>
    <property type="project" value="InterPro"/>
</dbReference>
<keyword evidence="6 8" id="KW-0408">Iron</keyword>
<organism evidence="11 12">
    <name type="scientific">Trametes pubescens</name>
    <name type="common">White-rot fungus</name>
    <dbReference type="NCBI Taxonomy" id="154538"/>
    <lineage>
        <taxon>Eukaryota</taxon>
        <taxon>Fungi</taxon>
        <taxon>Dikarya</taxon>
        <taxon>Basidiomycota</taxon>
        <taxon>Agaricomycotina</taxon>
        <taxon>Agaricomycetes</taxon>
        <taxon>Polyporales</taxon>
        <taxon>Polyporaceae</taxon>
        <taxon>Trametes</taxon>
    </lineage>
</organism>
<evidence type="ECO:0000256" key="5">
    <source>
        <dbReference type="ARBA" id="ARBA00023002"/>
    </source>
</evidence>
<dbReference type="Proteomes" id="UP000184267">
    <property type="component" value="Unassembled WGS sequence"/>
</dbReference>
<sequence length="575" mass="65462">MNGPVPTCKHLIDTIMASRTTAVLTPGLRLILRFFVNNLITVSSVWLLSRLLTAYNESLHIPTALVVLAAFLSIPATFSFRIVLKNLRTRRAAKRMGAILPPRWDGRSFGNFDLLQHTVDRFQNGYIGEGLWDKIDELGHLHSIDILWNRMYTTNDADVLKTILATDFANFAKGEGLRETLNSVLGTGVFNADGDLWKFHRTMTRPYFSRDRISHFELFDAHAAVAIEKMKGRLRDGHAVDFQDLINRFALDSATEFLFGTSVHSLKSELPYAHNDSVYSQFARPHDSAEKFSHAVFGVQEALAMRLRLGGTWPLQEIRRDKSAEHMQVIDEFLKPILTEAIAKNRNVGSPKGNAETQDEEHETLLDHLVKLTDDPVLLHDETLNILIAGRDTTASTLSLVVYMTCLYPDVFKRLRAEVLESLGSSQTPTFDDVRKLKYLRAVINALSFDPDRWLDERLNKYFARNPFIFIPFNAGPRICLGQQFAYNEMSFFLIRLLQNFSSLEMDLAAQPPDSRAPREWASAEGQQGKEKIIPKCLLTLFLKVRLFVVLTCRTSEELTLFHWQGGLWVRMSEE</sequence>
<keyword evidence="3 8" id="KW-0349">Heme</keyword>
<dbReference type="GO" id="GO:0005506">
    <property type="term" value="F:iron ion binding"/>
    <property type="evidence" value="ECO:0007669"/>
    <property type="project" value="InterPro"/>
</dbReference>
<evidence type="ECO:0000256" key="8">
    <source>
        <dbReference type="PIRSR" id="PIRSR602401-1"/>
    </source>
</evidence>
<keyword evidence="10" id="KW-0812">Transmembrane</keyword>
<dbReference type="InterPro" id="IPR036396">
    <property type="entry name" value="Cyt_P450_sf"/>
</dbReference>
<dbReference type="AlphaFoldDB" id="A0A1M2VRX6"/>
<dbReference type="STRING" id="154538.A0A1M2VRX6"/>
<protein>
    <submittedName>
        <fullName evidence="11">Cytochrome P450 52A3-B</fullName>
    </submittedName>
</protein>
<proteinExistence type="inferred from homology"/>
<evidence type="ECO:0000313" key="12">
    <source>
        <dbReference type="Proteomes" id="UP000184267"/>
    </source>
</evidence>
<evidence type="ECO:0000256" key="2">
    <source>
        <dbReference type="ARBA" id="ARBA00010617"/>
    </source>
</evidence>
<accession>A0A1M2VRX6</accession>
<dbReference type="SUPFAM" id="SSF48264">
    <property type="entry name" value="Cytochrome P450"/>
    <property type="match status" value="1"/>
</dbReference>
<feature type="transmembrane region" description="Helical" evidence="10">
    <location>
        <begin position="30"/>
        <end position="49"/>
    </location>
</feature>
<dbReference type="InterPro" id="IPR002401">
    <property type="entry name" value="Cyt_P450_E_grp-I"/>
</dbReference>
<evidence type="ECO:0000256" key="6">
    <source>
        <dbReference type="ARBA" id="ARBA00023004"/>
    </source>
</evidence>
<dbReference type="OrthoDB" id="1470350at2759"/>
<keyword evidence="7 9" id="KW-0503">Monooxygenase</keyword>
<dbReference type="Gene3D" id="1.10.630.10">
    <property type="entry name" value="Cytochrome P450"/>
    <property type="match status" value="2"/>
</dbReference>
<feature type="transmembrane region" description="Helical" evidence="10">
    <location>
        <begin position="61"/>
        <end position="84"/>
    </location>
</feature>